<evidence type="ECO:0000256" key="4">
    <source>
        <dbReference type="ARBA" id="ARBA00022723"/>
    </source>
</evidence>
<dbReference type="HAMAP" id="MF_00265">
    <property type="entry name" value="VapC_Nob1"/>
    <property type="match status" value="1"/>
</dbReference>
<dbReference type="GO" id="GO:0000287">
    <property type="term" value="F:magnesium ion binding"/>
    <property type="evidence" value="ECO:0007669"/>
    <property type="project" value="UniProtKB-UniRule"/>
</dbReference>
<dbReference type="GO" id="GO:0016787">
    <property type="term" value="F:hydrolase activity"/>
    <property type="evidence" value="ECO:0007669"/>
    <property type="project" value="UniProtKB-KW"/>
</dbReference>
<evidence type="ECO:0000256" key="3">
    <source>
        <dbReference type="ARBA" id="ARBA00022722"/>
    </source>
</evidence>
<evidence type="ECO:0000313" key="10">
    <source>
        <dbReference type="EMBL" id="BAC90373.1"/>
    </source>
</evidence>
<reference evidence="10 11" key="1">
    <citation type="journal article" date="2003" name="DNA Res.">
        <title>Complete genome structure of Gloeobacter violaceus PCC 7421, a cyanobacterium that lacks thylakoids.</title>
        <authorList>
            <person name="Nakamura Y."/>
            <person name="Kaneko T."/>
            <person name="Sato S."/>
            <person name="Mimuro M."/>
            <person name="Miyashita H."/>
            <person name="Tsuchiya T."/>
            <person name="Sasamoto S."/>
            <person name="Watanabe A."/>
            <person name="Kawashima K."/>
            <person name="Kishida Y."/>
            <person name="Kiyokawa C."/>
            <person name="Kohara M."/>
            <person name="Matsumoto M."/>
            <person name="Matsuno A."/>
            <person name="Nakazaki N."/>
            <person name="Shimpo S."/>
            <person name="Takeuchi C."/>
            <person name="Yamada M."/>
            <person name="Tabata S."/>
        </authorList>
    </citation>
    <scope>NUCLEOTIDE SEQUENCE [LARGE SCALE GENOMIC DNA]</scope>
    <source>
        <strain evidence="11">ATCC 29082 / PCC 7421</strain>
    </source>
</reference>
<keyword evidence="11" id="KW-1185">Reference proteome</keyword>
<dbReference type="InterPro" id="IPR050556">
    <property type="entry name" value="Type_II_TA_system_RNase"/>
</dbReference>
<evidence type="ECO:0000259" key="9">
    <source>
        <dbReference type="Pfam" id="PF01850"/>
    </source>
</evidence>
<sequence length="138" mass="15522">MAELYLLDTNVLVHYVRKSPRGRAVEAKYGLLSTQIIPQICIVTAGELLSLALQWNWGPVMLSRLNDLLIRLVQVPLDYPRLIDAYAAIDSWSLSRGRRMGKNDAWIAAAAAVTGARLLTTDSDFDHLDEVFLKRDRV</sequence>
<feature type="binding site" evidence="8">
    <location>
        <position position="104"/>
    </location>
    <ligand>
        <name>Mg(2+)</name>
        <dbReference type="ChEBI" id="CHEBI:18420"/>
    </ligand>
</feature>
<keyword evidence="6 8" id="KW-0460">Magnesium</keyword>
<dbReference type="HOGENOM" id="CLU_153795_0_0_3"/>
<gene>
    <name evidence="8" type="primary">vapC</name>
    <name evidence="10" type="ordered locus">glr2432</name>
</gene>
<evidence type="ECO:0000256" key="2">
    <source>
        <dbReference type="ARBA" id="ARBA00022649"/>
    </source>
</evidence>
<dbReference type="KEGG" id="gvi:glr2432"/>
<reference evidence="10 11" key="2">
    <citation type="journal article" date="2003" name="DNA Res.">
        <title>Complete genome structure of Gloeobacter violaceus PCC 7421, a cyanobacterium that lacks thylakoids (supplement).</title>
        <authorList>
            <person name="Nakamura Y."/>
            <person name="Kaneko T."/>
            <person name="Sato S."/>
            <person name="Mimuro M."/>
            <person name="Miyashita H."/>
            <person name="Tsuchiya T."/>
            <person name="Sasamoto S."/>
            <person name="Watanabe A."/>
            <person name="Kawashima K."/>
            <person name="Kishida Y."/>
            <person name="Kiyokawa C."/>
            <person name="Kohara M."/>
            <person name="Matsumoto M."/>
            <person name="Matsuno A."/>
            <person name="Nakazaki N."/>
            <person name="Shimpo S."/>
            <person name="Takeuchi C."/>
            <person name="Yamada M."/>
            <person name="Tabata S."/>
        </authorList>
    </citation>
    <scope>NUCLEOTIDE SEQUENCE [LARGE SCALE GENOMIC DNA]</scope>
    <source>
        <strain evidence="11">ATCC 29082 / PCC 7421</strain>
    </source>
</reference>
<dbReference type="EnsemblBacteria" id="BAC90373">
    <property type="protein sequence ID" value="BAC90373"/>
    <property type="gene ID" value="BAC90373"/>
</dbReference>
<name>Q7NHV3_GLOVI</name>
<evidence type="ECO:0000256" key="6">
    <source>
        <dbReference type="ARBA" id="ARBA00022842"/>
    </source>
</evidence>
<dbReference type="InterPro" id="IPR022907">
    <property type="entry name" value="VapC_family"/>
</dbReference>
<evidence type="ECO:0000256" key="1">
    <source>
        <dbReference type="ARBA" id="ARBA00001946"/>
    </source>
</evidence>
<evidence type="ECO:0000256" key="5">
    <source>
        <dbReference type="ARBA" id="ARBA00022801"/>
    </source>
</evidence>
<keyword evidence="3 8" id="KW-0540">Nuclease</keyword>
<protein>
    <recommendedName>
        <fullName evidence="8">Ribonuclease VapC</fullName>
        <shortName evidence="8">RNase VapC</shortName>
        <ecNumber evidence="8">3.1.-.-</ecNumber>
    </recommendedName>
    <alternativeName>
        <fullName evidence="8">Toxin VapC</fullName>
    </alternativeName>
</protein>
<evidence type="ECO:0000256" key="7">
    <source>
        <dbReference type="ARBA" id="ARBA00038093"/>
    </source>
</evidence>
<dbReference type="InParanoid" id="Q7NHV3"/>
<organism evidence="10 11">
    <name type="scientific">Gloeobacter violaceus (strain ATCC 29082 / PCC 7421)</name>
    <dbReference type="NCBI Taxonomy" id="251221"/>
    <lineage>
        <taxon>Bacteria</taxon>
        <taxon>Bacillati</taxon>
        <taxon>Cyanobacteriota</taxon>
        <taxon>Cyanophyceae</taxon>
        <taxon>Gloeobacterales</taxon>
        <taxon>Gloeobacteraceae</taxon>
        <taxon>Gloeobacter</taxon>
    </lineage>
</organism>
<dbReference type="GO" id="GO:0090729">
    <property type="term" value="F:toxin activity"/>
    <property type="evidence" value="ECO:0007669"/>
    <property type="project" value="UniProtKB-KW"/>
</dbReference>
<keyword evidence="5 8" id="KW-0378">Hydrolase</keyword>
<dbReference type="AlphaFoldDB" id="Q7NHV3"/>
<accession>Q7NHV3</accession>
<feature type="binding site" evidence="8">
    <location>
        <position position="8"/>
    </location>
    <ligand>
        <name>Mg(2+)</name>
        <dbReference type="ChEBI" id="CHEBI:18420"/>
    </ligand>
</feature>
<comment type="function">
    <text evidence="8">Toxic component of a toxin-antitoxin (TA) system. An RNase.</text>
</comment>
<dbReference type="InterPro" id="IPR029060">
    <property type="entry name" value="PIN-like_dom_sf"/>
</dbReference>
<dbReference type="Proteomes" id="UP000000557">
    <property type="component" value="Chromosome"/>
</dbReference>
<dbReference type="eggNOG" id="COG1487">
    <property type="taxonomic scope" value="Bacteria"/>
</dbReference>
<keyword evidence="2 8" id="KW-1277">Toxin-antitoxin system</keyword>
<dbReference type="PANTHER" id="PTHR33653:SF1">
    <property type="entry name" value="RIBONUCLEASE VAPC2"/>
    <property type="match status" value="1"/>
</dbReference>
<dbReference type="Pfam" id="PF01850">
    <property type="entry name" value="PIN"/>
    <property type="match status" value="1"/>
</dbReference>
<dbReference type="STRING" id="251221.gene:10759929"/>
<dbReference type="EMBL" id="BA000045">
    <property type="protein sequence ID" value="BAC90373.1"/>
    <property type="molecule type" value="Genomic_DNA"/>
</dbReference>
<comment type="cofactor">
    <cofactor evidence="1 8">
        <name>Mg(2+)</name>
        <dbReference type="ChEBI" id="CHEBI:18420"/>
    </cofactor>
</comment>
<dbReference type="Gene3D" id="3.40.50.1010">
    <property type="entry name" value="5'-nuclease"/>
    <property type="match status" value="1"/>
</dbReference>
<dbReference type="EC" id="3.1.-.-" evidence="8"/>
<keyword evidence="4 8" id="KW-0479">Metal-binding</keyword>
<proteinExistence type="inferred from homology"/>
<dbReference type="InterPro" id="IPR002716">
    <property type="entry name" value="PIN_dom"/>
</dbReference>
<feature type="domain" description="PIN" evidence="9">
    <location>
        <begin position="5"/>
        <end position="130"/>
    </location>
</feature>
<dbReference type="OrthoDB" id="290417at2"/>
<evidence type="ECO:0000313" key="11">
    <source>
        <dbReference type="Proteomes" id="UP000000557"/>
    </source>
</evidence>
<keyword evidence="8" id="KW-0800">Toxin</keyword>
<dbReference type="PANTHER" id="PTHR33653">
    <property type="entry name" value="RIBONUCLEASE VAPC2"/>
    <property type="match status" value="1"/>
</dbReference>
<dbReference type="RefSeq" id="WP_011142427.1">
    <property type="nucleotide sequence ID" value="NC_005125.1"/>
</dbReference>
<evidence type="ECO:0000256" key="8">
    <source>
        <dbReference type="HAMAP-Rule" id="MF_00265"/>
    </source>
</evidence>
<dbReference type="SUPFAM" id="SSF88723">
    <property type="entry name" value="PIN domain-like"/>
    <property type="match status" value="1"/>
</dbReference>
<comment type="similarity">
    <text evidence="7 8">Belongs to the PINc/VapC protein family.</text>
</comment>
<dbReference type="GO" id="GO:0004540">
    <property type="term" value="F:RNA nuclease activity"/>
    <property type="evidence" value="ECO:0007669"/>
    <property type="project" value="InterPro"/>
</dbReference>